<keyword evidence="2" id="KW-1185">Reference proteome</keyword>
<name>A0AAN9S2N3_PSOTE</name>
<dbReference type="AlphaFoldDB" id="A0AAN9S2N3"/>
<dbReference type="Proteomes" id="UP001386955">
    <property type="component" value="Unassembled WGS sequence"/>
</dbReference>
<proteinExistence type="predicted"/>
<evidence type="ECO:0000313" key="2">
    <source>
        <dbReference type="Proteomes" id="UP001386955"/>
    </source>
</evidence>
<protein>
    <submittedName>
        <fullName evidence="1">Uncharacterized protein</fullName>
    </submittedName>
</protein>
<sequence length="88" mass="10105">MELNINIPDPFDDSLVYEVQCVDLFICAVDILRRIFYTLDVGVDSNTLTHDQERRSTYASSRETKQPAQALSFQSFLRKTLNLTNSLC</sequence>
<organism evidence="1 2">
    <name type="scientific">Psophocarpus tetragonolobus</name>
    <name type="common">Winged bean</name>
    <name type="synonym">Dolichos tetragonolobus</name>
    <dbReference type="NCBI Taxonomy" id="3891"/>
    <lineage>
        <taxon>Eukaryota</taxon>
        <taxon>Viridiplantae</taxon>
        <taxon>Streptophyta</taxon>
        <taxon>Embryophyta</taxon>
        <taxon>Tracheophyta</taxon>
        <taxon>Spermatophyta</taxon>
        <taxon>Magnoliopsida</taxon>
        <taxon>eudicotyledons</taxon>
        <taxon>Gunneridae</taxon>
        <taxon>Pentapetalae</taxon>
        <taxon>rosids</taxon>
        <taxon>fabids</taxon>
        <taxon>Fabales</taxon>
        <taxon>Fabaceae</taxon>
        <taxon>Papilionoideae</taxon>
        <taxon>50 kb inversion clade</taxon>
        <taxon>NPAAA clade</taxon>
        <taxon>indigoferoid/millettioid clade</taxon>
        <taxon>Phaseoleae</taxon>
        <taxon>Psophocarpus</taxon>
    </lineage>
</organism>
<dbReference type="EMBL" id="JAYMYS010000007">
    <property type="protein sequence ID" value="KAK7386988.1"/>
    <property type="molecule type" value="Genomic_DNA"/>
</dbReference>
<comment type="caution">
    <text evidence="1">The sequence shown here is derived from an EMBL/GenBank/DDBJ whole genome shotgun (WGS) entry which is preliminary data.</text>
</comment>
<reference evidence="1 2" key="1">
    <citation type="submission" date="2024-01" db="EMBL/GenBank/DDBJ databases">
        <title>The genomes of 5 underutilized Papilionoideae crops provide insights into root nodulation and disease resistanc.</title>
        <authorList>
            <person name="Jiang F."/>
        </authorList>
    </citation>
    <scope>NUCLEOTIDE SEQUENCE [LARGE SCALE GENOMIC DNA]</scope>
    <source>
        <strain evidence="1">DUOXIRENSHENG_FW03</strain>
        <tissue evidence="1">Leaves</tissue>
    </source>
</reference>
<evidence type="ECO:0000313" key="1">
    <source>
        <dbReference type="EMBL" id="KAK7386988.1"/>
    </source>
</evidence>
<accession>A0AAN9S2N3</accession>
<gene>
    <name evidence="1" type="ORF">VNO78_27416</name>
</gene>